<dbReference type="PROSITE" id="PS50532">
    <property type="entry name" value="HTH_IS408"/>
    <property type="match status" value="1"/>
</dbReference>
<dbReference type="SUPFAM" id="SSF53098">
    <property type="entry name" value="Ribonuclease H-like"/>
    <property type="match status" value="1"/>
</dbReference>
<dbReference type="Pfam" id="PF00665">
    <property type="entry name" value="rve"/>
    <property type="match status" value="1"/>
</dbReference>
<feature type="domain" description="HTH IS408-type" evidence="2">
    <location>
        <begin position="11"/>
        <end position="92"/>
    </location>
</feature>
<dbReference type="GO" id="GO:0003676">
    <property type="term" value="F:nucleic acid binding"/>
    <property type="evidence" value="ECO:0007669"/>
    <property type="project" value="InterPro"/>
</dbReference>
<dbReference type="InterPro" id="IPR054353">
    <property type="entry name" value="IstA-like_C"/>
</dbReference>
<dbReference type="InterPro" id="IPR001584">
    <property type="entry name" value="Integrase_cat-core"/>
</dbReference>
<evidence type="ECO:0000313" key="4">
    <source>
        <dbReference type="EMBL" id="QPD03191.1"/>
    </source>
</evidence>
<dbReference type="InterPro" id="IPR017895">
    <property type="entry name" value="HTH_IS408/IS1162_type"/>
</dbReference>
<evidence type="ECO:0000313" key="5">
    <source>
        <dbReference type="Proteomes" id="UP000593737"/>
    </source>
</evidence>
<dbReference type="GO" id="GO:0015074">
    <property type="term" value="P:DNA integration"/>
    <property type="evidence" value="ECO:0007669"/>
    <property type="project" value="InterPro"/>
</dbReference>
<reference evidence="4 5" key="1">
    <citation type="journal article" date="2020" name="ISME J.">
        <title>Enrichment and physiological characterization of a novel comammox Nitrospira indicates ammonium inhibition of complete nitrification.</title>
        <authorList>
            <person name="Sakoula D."/>
            <person name="Koch H."/>
            <person name="Frank J."/>
            <person name="Jetten M.S.M."/>
            <person name="van Kessel M.A.H.J."/>
            <person name="Lucker S."/>
        </authorList>
    </citation>
    <scope>NUCLEOTIDE SEQUENCE [LARGE SCALE GENOMIC DNA]</scope>
    <source>
        <strain evidence="4">Comreactor17</strain>
    </source>
</reference>
<dbReference type="KEGG" id="nkf:Nkreftii_000965"/>
<accession>A0A7S8FCA3</accession>
<protein>
    <submittedName>
        <fullName evidence="4">Transposase</fullName>
    </submittedName>
</protein>
<dbReference type="EMBL" id="CP047423">
    <property type="protein sequence ID" value="QPD03191.1"/>
    <property type="molecule type" value="Genomic_DNA"/>
</dbReference>
<dbReference type="Gene3D" id="3.30.420.10">
    <property type="entry name" value="Ribonuclease H-like superfamily/Ribonuclease H"/>
    <property type="match status" value="1"/>
</dbReference>
<dbReference type="PANTHER" id="PTHR35004">
    <property type="entry name" value="TRANSPOSASE RV3428C-RELATED"/>
    <property type="match status" value="1"/>
</dbReference>
<sequence length="476" mass="53762">MPAERVTMRKIKDILRLKWACGLSNRQVAASCGVARSTVAETLYRATAAGLSWPFPEELDDQQLETRLYPAAPSPTGPLRAMPDWATVHQELMRKGVTLALLWQEYKAQHPDGYQYSRFCDLYGAWRATLDRCLRQEHRAGEKLFVDYAGQTVPVQDRQTGEIRSAQIFVAVWGASNYTYAEATWTQTLPDWTGSHIRAFAYFGGVPEIIVPDNLRSGVTKACRYEPELNPTYADLARHYGVAVIPARVRKPRDKAKVEAGVLLVERWILACLRHHPFFSLAELNTAIATCLDRLNRRPFKKLPGCRQSQFEAVDRPALQPLPTEPYVYAEWQMARVNIDSHVEVEGHYYSVPSPLIHAPLDVRLTAATIECFHKGQRIASHVRSAERGRHTTVVVHLPSAHQQYLAWSPSRLIQWAATVGPATGTVVAELLARRPHPEQGYRSCLGILRLERTYGPARLEIRDRVAGHWSMDSQS</sequence>
<dbReference type="Pfam" id="PF22483">
    <property type="entry name" value="Mu-transpos_C_2"/>
    <property type="match status" value="1"/>
</dbReference>
<dbReference type="InterPro" id="IPR012337">
    <property type="entry name" value="RNaseH-like_sf"/>
</dbReference>
<dbReference type="PANTHER" id="PTHR35004:SF8">
    <property type="entry name" value="TRANSPOSASE RV3428C-RELATED"/>
    <property type="match status" value="1"/>
</dbReference>
<proteinExistence type="inferred from homology"/>
<dbReference type="AlphaFoldDB" id="A0A7S8FCA3"/>
<dbReference type="PROSITE" id="PS50994">
    <property type="entry name" value="INTEGRASE"/>
    <property type="match status" value="1"/>
</dbReference>
<dbReference type="NCBIfam" id="NF033546">
    <property type="entry name" value="transpos_IS21"/>
    <property type="match status" value="1"/>
</dbReference>
<evidence type="ECO:0000259" key="2">
    <source>
        <dbReference type="PROSITE" id="PS50532"/>
    </source>
</evidence>
<evidence type="ECO:0000256" key="1">
    <source>
        <dbReference type="ARBA" id="ARBA00009277"/>
    </source>
</evidence>
<evidence type="ECO:0000259" key="3">
    <source>
        <dbReference type="PROSITE" id="PS50994"/>
    </source>
</evidence>
<gene>
    <name evidence="4" type="ORF">Nkreftii_000965</name>
</gene>
<feature type="domain" description="Integrase catalytic" evidence="3">
    <location>
        <begin position="136"/>
        <end position="318"/>
    </location>
</feature>
<name>A0A7S8FCA3_9BACT</name>
<comment type="similarity">
    <text evidence="1">Belongs to the transposase IS21/IS408/IS1162 family.</text>
</comment>
<dbReference type="Proteomes" id="UP000593737">
    <property type="component" value="Chromosome"/>
</dbReference>
<organism evidence="4 5">
    <name type="scientific">Candidatus Nitrospira kreftii</name>
    <dbReference type="NCBI Taxonomy" id="2652173"/>
    <lineage>
        <taxon>Bacteria</taxon>
        <taxon>Pseudomonadati</taxon>
        <taxon>Nitrospirota</taxon>
        <taxon>Nitrospiria</taxon>
        <taxon>Nitrospirales</taxon>
        <taxon>Nitrospiraceae</taxon>
        <taxon>Nitrospira</taxon>
    </lineage>
</organism>
<dbReference type="InterPro" id="IPR036397">
    <property type="entry name" value="RNaseH_sf"/>
</dbReference>